<dbReference type="Proteomes" id="UP001201812">
    <property type="component" value="Unassembled WGS sequence"/>
</dbReference>
<evidence type="ECO:0000256" key="1">
    <source>
        <dbReference type="SAM" id="MobiDB-lite"/>
    </source>
</evidence>
<comment type="caution">
    <text evidence="3">The sequence shown here is derived from an EMBL/GenBank/DDBJ whole genome shotgun (WGS) entry which is preliminary data.</text>
</comment>
<feature type="region of interest" description="Disordered" evidence="1">
    <location>
        <begin position="294"/>
        <end position="314"/>
    </location>
</feature>
<feature type="compositionally biased region" description="Basic residues" evidence="1">
    <location>
        <begin position="204"/>
        <end position="217"/>
    </location>
</feature>
<evidence type="ECO:0000313" key="3">
    <source>
        <dbReference type="EMBL" id="KAI1691939.1"/>
    </source>
</evidence>
<dbReference type="GO" id="GO:0070403">
    <property type="term" value="F:NAD+ binding"/>
    <property type="evidence" value="ECO:0007669"/>
    <property type="project" value="InterPro"/>
</dbReference>
<dbReference type="EMBL" id="JAKKPZ010000846">
    <property type="protein sequence ID" value="KAI1691939.1"/>
    <property type="molecule type" value="Genomic_DNA"/>
</dbReference>
<reference evidence="3" key="1">
    <citation type="submission" date="2022-01" db="EMBL/GenBank/DDBJ databases">
        <title>Genome Sequence Resource for Two Populations of Ditylenchus destructor, the Migratory Endoparasitic Phytonematode.</title>
        <authorList>
            <person name="Zhang H."/>
            <person name="Lin R."/>
            <person name="Xie B."/>
        </authorList>
    </citation>
    <scope>NUCLEOTIDE SEQUENCE</scope>
    <source>
        <strain evidence="3">BazhouSP</strain>
    </source>
</reference>
<organism evidence="3 4">
    <name type="scientific">Ditylenchus destructor</name>
    <dbReference type="NCBI Taxonomy" id="166010"/>
    <lineage>
        <taxon>Eukaryota</taxon>
        <taxon>Metazoa</taxon>
        <taxon>Ecdysozoa</taxon>
        <taxon>Nematoda</taxon>
        <taxon>Chromadorea</taxon>
        <taxon>Rhabditida</taxon>
        <taxon>Tylenchina</taxon>
        <taxon>Tylenchomorpha</taxon>
        <taxon>Sphaerularioidea</taxon>
        <taxon>Anguinidae</taxon>
        <taxon>Anguininae</taxon>
        <taxon>Ditylenchus</taxon>
    </lineage>
</organism>
<keyword evidence="4" id="KW-1185">Reference proteome</keyword>
<dbReference type="InterPro" id="IPR036291">
    <property type="entry name" value="NAD(P)-bd_dom_sf"/>
</dbReference>
<gene>
    <name evidence="3" type="ORF">DdX_21541</name>
</gene>
<protein>
    <submittedName>
        <fullName evidence="3">3-hydroxyacyl-CoA dehydrogenase, NAD binding domain-containing protein</fullName>
    </submittedName>
</protein>
<feature type="domain" description="3-hydroxyacyl-CoA dehydrogenase NAD binding" evidence="2">
    <location>
        <begin position="5"/>
        <end position="35"/>
    </location>
</feature>
<accession>A0AAD4MFN2</accession>
<feature type="region of interest" description="Disordered" evidence="1">
    <location>
        <begin position="142"/>
        <end position="277"/>
    </location>
</feature>
<evidence type="ECO:0000313" key="4">
    <source>
        <dbReference type="Proteomes" id="UP001201812"/>
    </source>
</evidence>
<dbReference type="GO" id="GO:0006631">
    <property type="term" value="P:fatty acid metabolic process"/>
    <property type="evidence" value="ECO:0007669"/>
    <property type="project" value="InterPro"/>
</dbReference>
<feature type="compositionally biased region" description="Basic and acidic residues" evidence="1">
    <location>
        <begin position="53"/>
        <end position="84"/>
    </location>
</feature>
<dbReference type="AlphaFoldDB" id="A0AAD4MFN2"/>
<dbReference type="InterPro" id="IPR006176">
    <property type="entry name" value="3-OHacyl-CoA_DH_NAD-bd"/>
</dbReference>
<dbReference type="SUPFAM" id="SSF51735">
    <property type="entry name" value="NAD(P)-binding Rossmann-fold domains"/>
    <property type="match status" value="1"/>
</dbReference>
<sequence>MAIQTVGIIGAGTMGNGIAQACAVAGVKVVMVGHRPGGGRQGPGHGVGQPRPPDQEGKAHRRAEDRRAGAHPGLDELRRPEGRPAGHRGRHREPRAQAQDPQAGRRDAGARGHHRLEHLLDLDHAAGRSHLARRPLHRHALLQPGADDGAGGADPRLPHERRHARHGEGAGRAPGQVADHGEERPGLRGQPHPGADDQRGLLRAVRRHRHGGRHRCRHEAGLQPAHRPAGAGRHDRPGRVPGGDGGVPGAVRRLQVPPLPAAEGNGRGRPVRPQDRPRRVHLLTPGLGHFVWPGHPLGKGATPAARQSRLRGVP</sequence>
<proteinExistence type="predicted"/>
<dbReference type="Gene3D" id="3.40.50.720">
    <property type="entry name" value="NAD(P)-binding Rossmann-like Domain"/>
    <property type="match status" value="1"/>
</dbReference>
<name>A0AAD4MFN2_9BILA</name>
<feature type="region of interest" description="Disordered" evidence="1">
    <location>
        <begin position="35"/>
        <end position="110"/>
    </location>
</feature>
<feature type="compositionally biased region" description="Gly residues" evidence="1">
    <location>
        <begin position="35"/>
        <end position="47"/>
    </location>
</feature>
<evidence type="ECO:0000259" key="2">
    <source>
        <dbReference type="Pfam" id="PF02737"/>
    </source>
</evidence>
<dbReference type="Pfam" id="PF02737">
    <property type="entry name" value="3HCDH_N"/>
    <property type="match status" value="1"/>
</dbReference>